<evidence type="ECO:0000256" key="4">
    <source>
        <dbReference type="ARBA" id="ARBA00023163"/>
    </source>
</evidence>
<protein>
    <submittedName>
        <fullName evidence="7">RNA polymerase sigma-70 factor (ECF subfamily)</fullName>
    </submittedName>
</protein>
<gene>
    <name evidence="7" type="ORF">EV678_2861</name>
</gene>
<evidence type="ECO:0000259" key="5">
    <source>
        <dbReference type="Pfam" id="PF04542"/>
    </source>
</evidence>
<dbReference type="PANTHER" id="PTHR43133:SF63">
    <property type="entry name" value="RNA POLYMERASE SIGMA FACTOR FECI-RELATED"/>
    <property type="match status" value="1"/>
</dbReference>
<comment type="similarity">
    <text evidence="1">Belongs to the sigma-70 factor family. ECF subfamily.</text>
</comment>
<dbReference type="RefSeq" id="WP_130460006.1">
    <property type="nucleotide sequence ID" value="NZ_SHKM01000003.1"/>
</dbReference>
<keyword evidence="3" id="KW-0731">Sigma factor</keyword>
<dbReference type="EMBL" id="SHKM01000003">
    <property type="protein sequence ID" value="RZT75675.1"/>
    <property type="molecule type" value="Genomic_DNA"/>
</dbReference>
<evidence type="ECO:0000256" key="2">
    <source>
        <dbReference type="ARBA" id="ARBA00023015"/>
    </source>
</evidence>
<evidence type="ECO:0000313" key="8">
    <source>
        <dbReference type="Proteomes" id="UP000292136"/>
    </source>
</evidence>
<feature type="domain" description="RNA polymerase sigma factor 70 region 4 type 2" evidence="6">
    <location>
        <begin position="109"/>
        <end position="161"/>
    </location>
</feature>
<dbReference type="Pfam" id="PF04542">
    <property type="entry name" value="Sigma70_r2"/>
    <property type="match status" value="1"/>
</dbReference>
<proteinExistence type="inferred from homology"/>
<dbReference type="InterPro" id="IPR014284">
    <property type="entry name" value="RNA_pol_sigma-70_dom"/>
</dbReference>
<dbReference type="PANTHER" id="PTHR43133">
    <property type="entry name" value="RNA POLYMERASE ECF-TYPE SIGMA FACTO"/>
    <property type="match status" value="1"/>
</dbReference>
<dbReference type="Gene3D" id="1.10.10.10">
    <property type="entry name" value="Winged helix-like DNA-binding domain superfamily/Winged helix DNA-binding domain"/>
    <property type="match status" value="1"/>
</dbReference>
<keyword evidence="2" id="KW-0805">Transcription regulation</keyword>
<reference evidence="7 8" key="1">
    <citation type="submission" date="2019-02" db="EMBL/GenBank/DDBJ databases">
        <title>Genomic Encyclopedia of Type Strains, Phase IV (KMG-IV): sequencing the most valuable type-strain genomes for metagenomic binning, comparative biology and taxonomic classification.</title>
        <authorList>
            <person name="Goeker M."/>
        </authorList>
    </citation>
    <scope>NUCLEOTIDE SEQUENCE [LARGE SCALE GENOMIC DNA]</scope>
    <source>
        <strain evidence="7 8">DSM 21223</strain>
    </source>
</reference>
<dbReference type="SUPFAM" id="SSF88946">
    <property type="entry name" value="Sigma2 domain of RNA polymerase sigma factors"/>
    <property type="match status" value="1"/>
</dbReference>
<dbReference type="Proteomes" id="UP000292136">
    <property type="component" value="Unassembled WGS sequence"/>
</dbReference>
<sequence>MPPSDSLLSRIYLENYREIVDFLSLRTGCRHAAQDCAQDCWFKLCKARPAEPVDNGRSYVFRVAANIAVDWHRSNGRELRLQADYAASGDPTATSPDTLETVQQRRNLERLEAIIRALPPRTVEVFVLNRLEGLTYTETAKRLGISASAVEKHIARVLLQCLPILEEM</sequence>
<dbReference type="NCBIfam" id="TIGR02937">
    <property type="entry name" value="sigma70-ECF"/>
    <property type="match status" value="1"/>
</dbReference>
<dbReference type="InterPro" id="IPR013325">
    <property type="entry name" value="RNA_pol_sigma_r2"/>
</dbReference>
<dbReference type="InterPro" id="IPR013249">
    <property type="entry name" value="RNA_pol_sigma70_r4_t2"/>
</dbReference>
<accession>A0ABY0ILM4</accession>
<evidence type="ECO:0000313" key="7">
    <source>
        <dbReference type="EMBL" id="RZT75675.1"/>
    </source>
</evidence>
<comment type="caution">
    <text evidence="7">The sequence shown here is derived from an EMBL/GenBank/DDBJ whole genome shotgun (WGS) entry which is preliminary data.</text>
</comment>
<dbReference type="InterPro" id="IPR007627">
    <property type="entry name" value="RNA_pol_sigma70_r2"/>
</dbReference>
<dbReference type="Pfam" id="PF08281">
    <property type="entry name" value="Sigma70_r4_2"/>
    <property type="match status" value="1"/>
</dbReference>
<evidence type="ECO:0000256" key="1">
    <source>
        <dbReference type="ARBA" id="ARBA00010641"/>
    </source>
</evidence>
<dbReference type="InterPro" id="IPR013324">
    <property type="entry name" value="RNA_pol_sigma_r3/r4-like"/>
</dbReference>
<dbReference type="SUPFAM" id="SSF88659">
    <property type="entry name" value="Sigma3 and sigma4 domains of RNA polymerase sigma factors"/>
    <property type="match status" value="1"/>
</dbReference>
<dbReference type="Gene3D" id="1.10.1740.10">
    <property type="match status" value="1"/>
</dbReference>
<dbReference type="InterPro" id="IPR039425">
    <property type="entry name" value="RNA_pol_sigma-70-like"/>
</dbReference>
<dbReference type="CDD" id="cd06171">
    <property type="entry name" value="Sigma70_r4"/>
    <property type="match status" value="1"/>
</dbReference>
<keyword evidence="8" id="KW-1185">Reference proteome</keyword>
<dbReference type="InterPro" id="IPR036388">
    <property type="entry name" value="WH-like_DNA-bd_sf"/>
</dbReference>
<evidence type="ECO:0000256" key="3">
    <source>
        <dbReference type="ARBA" id="ARBA00023082"/>
    </source>
</evidence>
<name>A0ABY0ILM4_9RHOO</name>
<organism evidence="7 8">
    <name type="scientific">Azospira oryzae</name>
    <dbReference type="NCBI Taxonomy" id="146939"/>
    <lineage>
        <taxon>Bacteria</taxon>
        <taxon>Pseudomonadati</taxon>
        <taxon>Pseudomonadota</taxon>
        <taxon>Betaproteobacteria</taxon>
        <taxon>Rhodocyclales</taxon>
        <taxon>Rhodocyclaceae</taxon>
        <taxon>Azospira</taxon>
    </lineage>
</organism>
<keyword evidence="4" id="KW-0804">Transcription</keyword>
<feature type="domain" description="RNA polymerase sigma-70 region 2" evidence="5">
    <location>
        <begin position="12"/>
        <end position="77"/>
    </location>
</feature>
<evidence type="ECO:0000259" key="6">
    <source>
        <dbReference type="Pfam" id="PF08281"/>
    </source>
</evidence>